<evidence type="ECO:0000313" key="2">
    <source>
        <dbReference type="Proteomes" id="UP000324974"/>
    </source>
</evidence>
<sequence length="64" mass="7586">MTPSELRSLGSPFPGWQSRLARCLKVNPRTVRSWASGRSRITPQMERLIRQEFETWRKKKQEAK</sequence>
<dbReference type="InterPro" id="IPR010982">
    <property type="entry name" value="Lambda_DNA-bd_dom_sf"/>
</dbReference>
<dbReference type="GO" id="GO:0003677">
    <property type="term" value="F:DNA binding"/>
    <property type="evidence" value="ECO:0007669"/>
    <property type="project" value="InterPro"/>
</dbReference>
<gene>
    <name evidence="1" type="ORF">PX52LOC_01638</name>
</gene>
<name>A0A5C1ACC0_9BACT</name>
<reference evidence="2" key="1">
    <citation type="submission" date="2019-08" db="EMBL/GenBank/DDBJ databases">
        <title>Limnoglobus roseus gen. nov., sp. nov., a novel freshwater planctomycete with a giant genome from the family Gemmataceae.</title>
        <authorList>
            <person name="Kulichevskaya I.S."/>
            <person name="Naumoff D.G."/>
            <person name="Miroshnikov K."/>
            <person name="Ivanova A."/>
            <person name="Philippov D.A."/>
            <person name="Hakobyan A."/>
            <person name="Rijpstra I.C."/>
            <person name="Sinninghe Damste J.S."/>
            <person name="Liesack W."/>
            <person name="Dedysh S.N."/>
        </authorList>
    </citation>
    <scope>NUCLEOTIDE SEQUENCE [LARGE SCALE GENOMIC DNA]</scope>
    <source>
        <strain evidence="2">PX52</strain>
    </source>
</reference>
<protein>
    <submittedName>
        <fullName evidence="1">Adhesin</fullName>
    </submittedName>
</protein>
<dbReference type="OrthoDB" id="289216at2"/>
<dbReference type="Proteomes" id="UP000324974">
    <property type="component" value="Chromosome"/>
</dbReference>
<accession>A0A5C1ACC0</accession>
<dbReference type="EMBL" id="CP042425">
    <property type="protein sequence ID" value="QEL14744.1"/>
    <property type="molecule type" value="Genomic_DNA"/>
</dbReference>
<keyword evidence="2" id="KW-1185">Reference proteome</keyword>
<dbReference type="Gene3D" id="1.10.260.40">
    <property type="entry name" value="lambda repressor-like DNA-binding domains"/>
    <property type="match status" value="1"/>
</dbReference>
<dbReference type="AlphaFoldDB" id="A0A5C1ACC0"/>
<organism evidence="1 2">
    <name type="scientific">Limnoglobus roseus</name>
    <dbReference type="NCBI Taxonomy" id="2598579"/>
    <lineage>
        <taxon>Bacteria</taxon>
        <taxon>Pseudomonadati</taxon>
        <taxon>Planctomycetota</taxon>
        <taxon>Planctomycetia</taxon>
        <taxon>Gemmatales</taxon>
        <taxon>Gemmataceae</taxon>
        <taxon>Limnoglobus</taxon>
    </lineage>
</organism>
<dbReference type="KEGG" id="lrs:PX52LOC_01638"/>
<evidence type="ECO:0000313" key="1">
    <source>
        <dbReference type="EMBL" id="QEL14744.1"/>
    </source>
</evidence>
<proteinExistence type="predicted"/>